<dbReference type="PANTHER" id="PTHR43083:SF6">
    <property type="entry name" value="MANNAN POLYMERASE COMPLEXES SUBUNIT MNN9"/>
    <property type="match status" value="1"/>
</dbReference>
<dbReference type="PANTHER" id="PTHR43083">
    <property type="entry name" value="MANNAN POLYMERASE II"/>
    <property type="match status" value="1"/>
</dbReference>
<organism evidence="2 3">
    <name type="scientific">Phytophthora megakarya</name>
    <dbReference type="NCBI Taxonomy" id="4795"/>
    <lineage>
        <taxon>Eukaryota</taxon>
        <taxon>Sar</taxon>
        <taxon>Stramenopiles</taxon>
        <taxon>Oomycota</taxon>
        <taxon>Peronosporomycetes</taxon>
        <taxon>Peronosporales</taxon>
        <taxon>Peronosporaceae</taxon>
        <taxon>Phytophthora</taxon>
    </lineage>
</organism>
<evidence type="ECO:0000256" key="1">
    <source>
        <dbReference type="ARBA" id="ARBA00037964"/>
    </source>
</evidence>
<keyword evidence="3" id="KW-1185">Reference proteome</keyword>
<reference evidence="3" key="1">
    <citation type="submission" date="2017-03" db="EMBL/GenBank/DDBJ databases">
        <title>Phytopthora megakarya and P. palmivora, two closely related causual agents of cacao black pod achieved similar genome size and gene model numbers by different mechanisms.</title>
        <authorList>
            <person name="Ali S."/>
            <person name="Shao J."/>
            <person name="Larry D.J."/>
            <person name="Kronmiller B."/>
            <person name="Shen D."/>
            <person name="Strem M.D."/>
            <person name="Melnick R.L."/>
            <person name="Guiltinan M.J."/>
            <person name="Tyler B.M."/>
            <person name="Meinhardt L.W."/>
            <person name="Bailey B.A."/>
        </authorList>
    </citation>
    <scope>NUCLEOTIDE SEQUENCE [LARGE SCALE GENOMIC DNA]</scope>
    <source>
        <strain evidence="3">zdho120</strain>
    </source>
</reference>
<dbReference type="OrthoDB" id="204164at2759"/>
<evidence type="ECO:0000313" key="3">
    <source>
        <dbReference type="Proteomes" id="UP000198211"/>
    </source>
</evidence>
<dbReference type="STRING" id="4795.A0A225UXM5"/>
<protein>
    <submittedName>
        <fullName evidence="2">Uncharacterized protein</fullName>
    </submittedName>
</protein>
<dbReference type="Pfam" id="PF03452">
    <property type="entry name" value="Anp1"/>
    <property type="match status" value="1"/>
</dbReference>
<dbReference type="EMBL" id="NBNE01009568">
    <property type="protein sequence ID" value="OWY98275.1"/>
    <property type="molecule type" value="Genomic_DNA"/>
</dbReference>
<gene>
    <name evidence="2" type="ORF">PHMEG_00030990</name>
</gene>
<dbReference type="AlphaFoldDB" id="A0A225UXM5"/>
<sequence>MRNIFDEYQELFPQHGKNEPGIHYRIENTELLQQPNIREKASVLVICVFNNVKSWGENRSITDFFNLIGTFNYPKEHISVALLTSSIQEFDKVKKLFQRYKSEYPRLSVIFRNDFVQNGLTRGNRHEVKRQGDRRRMLARYRNYALLVTMETWHQHVLWIDADVKIIPPHLLRKMTLSGLDILTPICFSNFRGKWINYDQNAWVGQRLVRQPELNGDDFMPGPLDVKLLDKVVDKSKPYTPLDSVGATMLYVRADVHRQGVLFPMHYVIGSEWGREGFDGIETEGLCYTAHFLGFKCWGMVNESIQHTDEI</sequence>
<dbReference type="InterPro" id="IPR029044">
    <property type="entry name" value="Nucleotide-diphossugar_trans"/>
</dbReference>
<name>A0A225UXM5_9STRA</name>
<dbReference type="Gene3D" id="3.90.550.10">
    <property type="entry name" value="Spore Coat Polysaccharide Biosynthesis Protein SpsA, Chain A"/>
    <property type="match status" value="1"/>
</dbReference>
<comment type="similarity">
    <text evidence="1">Belongs to the ANP1/MMN9/VAN1 family.</text>
</comment>
<accession>A0A225UXM5</accession>
<comment type="caution">
    <text evidence="2">The sequence shown here is derived from an EMBL/GenBank/DDBJ whole genome shotgun (WGS) entry which is preliminary data.</text>
</comment>
<dbReference type="InterPro" id="IPR052086">
    <property type="entry name" value="Mannan_Polymerase_Subunit"/>
</dbReference>
<evidence type="ECO:0000313" key="2">
    <source>
        <dbReference type="EMBL" id="OWY98275.1"/>
    </source>
</evidence>
<dbReference type="Proteomes" id="UP000198211">
    <property type="component" value="Unassembled WGS sequence"/>
</dbReference>
<proteinExistence type="inferred from homology"/>